<keyword evidence="1" id="KW-0812">Transmembrane</keyword>
<evidence type="ECO:0000256" key="1">
    <source>
        <dbReference type="SAM" id="Phobius"/>
    </source>
</evidence>
<dbReference type="RefSeq" id="WP_094921021.1">
    <property type="nucleotide sequence ID" value="NZ_NPIA01000001.1"/>
</dbReference>
<evidence type="ECO:0000313" key="3">
    <source>
        <dbReference type="Proteomes" id="UP000217083"/>
    </source>
</evidence>
<keyword evidence="3" id="KW-1185">Reference proteome</keyword>
<feature type="transmembrane region" description="Helical" evidence="1">
    <location>
        <begin position="7"/>
        <end position="27"/>
    </location>
</feature>
<keyword evidence="1" id="KW-1133">Transmembrane helix</keyword>
<gene>
    <name evidence="2" type="ORF">CIB95_01775</name>
</gene>
<sequence length="66" mass="7627">MTSKLQIYFYGMILGALMMIIPQYNYSFFFGIVHNIYELLRLLGLVFFITCGVPIAIAVVRTLFIK</sequence>
<protein>
    <submittedName>
        <fullName evidence="2">Uncharacterized protein</fullName>
    </submittedName>
</protein>
<proteinExistence type="predicted"/>
<accession>A0A263BX90</accession>
<organism evidence="2 3">
    <name type="scientific">Lottiidibacillus patelloidae</name>
    <dbReference type="NCBI Taxonomy" id="2670334"/>
    <lineage>
        <taxon>Bacteria</taxon>
        <taxon>Bacillati</taxon>
        <taxon>Bacillota</taxon>
        <taxon>Bacilli</taxon>
        <taxon>Bacillales</taxon>
        <taxon>Bacillaceae</taxon>
        <taxon>Lottiidibacillus</taxon>
    </lineage>
</organism>
<reference evidence="3" key="1">
    <citation type="submission" date="2017-08" db="EMBL/GenBank/DDBJ databases">
        <authorList>
            <person name="Huang Z."/>
        </authorList>
    </citation>
    <scope>NUCLEOTIDE SEQUENCE [LARGE SCALE GENOMIC DNA]</scope>
    <source>
        <strain evidence="3">SA5d-4</strain>
    </source>
</reference>
<dbReference type="Proteomes" id="UP000217083">
    <property type="component" value="Unassembled WGS sequence"/>
</dbReference>
<reference evidence="2 3" key="2">
    <citation type="submission" date="2017-09" db="EMBL/GenBank/DDBJ databases">
        <title>Bacillus patelloidae sp. nov., isolated from the intestinal tract of a marine limpet.</title>
        <authorList>
            <person name="Liu R."/>
            <person name="Dong C."/>
            <person name="Shao Z."/>
        </authorList>
    </citation>
    <scope>NUCLEOTIDE SEQUENCE [LARGE SCALE GENOMIC DNA]</scope>
    <source>
        <strain evidence="2 3">SA5d-4</strain>
    </source>
</reference>
<comment type="caution">
    <text evidence="2">The sequence shown here is derived from an EMBL/GenBank/DDBJ whole genome shotgun (WGS) entry which is preliminary data.</text>
</comment>
<dbReference type="EMBL" id="NPIA01000001">
    <property type="protein sequence ID" value="OZM58324.1"/>
    <property type="molecule type" value="Genomic_DNA"/>
</dbReference>
<keyword evidence="1" id="KW-0472">Membrane</keyword>
<feature type="transmembrane region" description="Helical" evidence="1">
    <location>
        <begin position="39"/>
        <end position="64"/>
    </location>
</feature>
<evidence type="ECO:0000313" key="2">
    <source>
        <dbReference type="EMBL" id="OZM58324.1"/>
    </source>
</evidence>
<dbReference type="AlphaFoldDB" id="A0A263BX90"/>
<name>A0A263BX90_9BACI</name>